<feature type="transmembrane region" description="Helical" evidence="6">
    <location>
        <begin position="229"/>
        <end position="250"/>
    </location>
</feature>
<sequence>MKAEKRKERIDKGIKVRTDGIYALASVKDLTYLVMPRLILILGLLSAPLVMPDLYWQRVICMACVFALLSLSFDFLAHFTGLVSLGGALFIGLGGYITGYLNVHMGMHPFLTIPIATTTGAIIGALLLLPCLSLKDIYFAIVTLMYPLLLARIIPAMNILGGTDGIVGIDTFPNIWVSSYLVIAVTLLALFFLRRLTNEDYGMVLRSIKDNDLAVQASGINITRYKIQAVLMASALGSFSGAYLVHLYGWAGISLFALDFSILPIAATVAGGAGTLVGAVLGSLILTPVSESLRDFGTLRIVFYSLVLLGFILFNPDGMMNYLERKYHQFERWKEV</sequence>
<dbReference type="GO" id="GO:0005886">
    <property type="term" value="C:plasma membrane"/>
    <property type="evidence" value="ECO:0007669"/>
    <property type="project" value="UniProtKB-SubCell"/>
</dbReference>
<feature type="transmembrane region" description="Helical" evidence="6">
    <location>
        <begin position="55"/>
        <end position="75"/>
    </location>
</feature>
<accession>A0A484HCP7</accession>
<dbReference type="PANTHER" id="PTHR30482">
    <property type="entry name" value="HIGH-AFFINITY BRANCHED-CHAIN AMINO ACID TRANSPORT SYSTEM PERMEASE"/>
    <property type="match status" value="1"/>
</dbReference>
<evidence type="ECO:0000256" key="4">
    <source>
        <dbReference type="ARBA" id="ARBA00022989"/>
    </source>
</evidence>
<dbReference type="InterPro" id="IPR043428">
    <property type="entry name" value="LivM-like"/>
</dbReference>
<feature type="transmembrane region" description="Helical" evidence="6">
    <location>
        <begin position="175"/>
        <end position="193"/>
    </location>
</feature>
<keyword evidence="5 6" id="KW-0472">Membrane</keyword>
<dbReference type="Pfam" id="PF02653">
    <property type="entry name" value="BPD_transp_2"/>
    <property type="match status" value="1"/>
</dbReference>
<dbReference type="AlphaFoldDB" id="A0A484HCP7"/>
<protein>
    <submittedName>
        <fullName evidence="7">ABC transporter permease</fullName>
    </submittedName>
</protein>
<feature type="transmembrane region" description="Helical" evidence="6">
    <location>
        <begin position="82"/>
        <end position="103"/>
    </location>
</feature>
<proteinExistence type="predicted"/>
<name>A0A484HCP7_9BACT</name>
<feature type="transmembrane region" description="Helical" evidence="6">
    <location>
        <begin position="298"/>
        <end position="314"/>
    </location>
</feature>
<evidence type="ECO:0000256" key="2">
    <source>
        <dbReference type="ARBA" id="ARBA00022475"/>
    </source>
</evidence>
<gene>
    <name evidence="7" type="ORF">EPICR_100062</name>
</gene>
<dbReference type="PANTHER" id="PTHR30482:SF1">
    <property type="entry name" value="BRANCHED-CHAIN AMINO ACID TRANSPORT PERMEASE PROTEIN LIVM-RELATED"/>
    <property type="match status" value="1"/>
</dbReference>
<feature type="transmembrane region" description="Helical" evidence="6">
    <location>
        <begin position="262"/>
        <end position="286"/>
    </location>
</feature>
<keyword evidence="3 6" id="KW-0812">Transmembrane</keyword>
<comment type="subcellular location">
    <subcellularLocation>
        <location evidence="1">Cell membrane</location>
        <topology evidence="1">Multi-pass membrane protein</topology>
    </subcellularLocation>
</comment>
<keyword evidence="2" id="KW-1003">Cell membrane</keyword>
<organism evidence="7">
    <name type="scientific">uncultured Desulfobacteraceae bacterium</name>
    <dbReference type="NCBI Taxonomy" id="218296"/>
    <lineage>
        <taxon>Bacteria</taxon>
        <taxon>Pseudomonadati</taxon>
        <taxon>Thermodesulfobacteriota</taxon>
        <taxon>Desulfobacteria</taxon>
        <taxon>Desulfobacterales</taxon>
        <taxon>Desulfobacteraceae</taxon>
        <taxon>environmental samples</taxon>
    </lineage>
</organism>
<feature type="transmembrane region" description="Helical" evidence="6">
    <location>
        <begin position="21"/>
        <end position="49"/>
    </location>
</feature>
<evidence type="ECO:0000256" key="1">
    <source>
        <dbReference type="ARBA" id="ARBA00004651"/>
    </source>
</evidence>
<evidence type="ECO:0000256" key="5">
    <source>
        <dbReference type="ARBA" id="ARBA00023136"/>
    </source>
</evidence>
<feature type="transmembrane region" description="Helical" evidence="6">
    <location>
        <begin position="137"/>
        <end position="155"/>
    </location>
</feature>
<keyword evidence="4 6" id="KW-1133">Transmembrane helix</keyword>
<feature type="transmembrane region" description="Helical" evidence="6">
    <location>
        <begin position="109"/>
        <end position="130"/>
    </location>
</feature>
<evidence type="ECO:0000256" key="6">
    <source>
        <dbReference type="SAM" id="Phobius"/>
    </source>
</evidence>
<reference evidence="7" key="1">
    <citation type="submission" date="2019-01" db="EMBL/GenBank/DDBJ databases">
        <authorList>
            <consortium name="Genoscope - CEA"/>
            <person name="William W."/>
        </authorList>
    </citation>
    <scope>NUCLEOTIDE SEQUENCE</scope>
    <source>
        <strain evidence="7">CR-1</strain>
    </source>
</reference>
<evidence type="ECO:0000256" key="3">
    <source>
        <dbReference type="ARBA" id="ARBA00022692"/>
    </source>
</evidence>
<dbReference type="InterPro" id="IPR001851">
    <property type="entry name" value="ABC_transp_permease"/>
</dbReference>
<dbReference type="CDD" id="cd06581">
    <property type="entry name" value="TM_PBP1_LivM_like"/>
    <property type="match status" value="1"/>
</dbReference>
<evidence type="ECO:0000313" key="7">
    <source>
        <dbReference type="EMBL" id="VEN73016.1"/>
    </source>
</evidence>
<dbReference type="EMBL" id="CAACVI010000002">
    <property type="protein sequence ID" value="VEN73016.1"/>
    <property type="molecule type" value="Genomic_DNA"/>
</dbReference>
<dbReference type="GO" id="GO:0015658">
    <property type="term" value="F:branched-chain amino acid transmembrane transporter activity"/>
    <property type="evidence" value="ECO:0007669"/>
    <property type="project" value="InterPro"/>
</dbReference>